<evidence type="ECO:0000313" key="11">
    <source>
        <dbReference type="Proteomes" id="UP000055035"/>
    </source>
</evidence>
<evidence type="ECO:0000256" key="4">
    <source>
        <dbReference type="ARBA" id="ARBA00022679"/>
    </source>
</evidence>
<dbReference type="Pfam" id="PF13231">
    <property type="entry name" value="PMT_2"/>
    <property type="match status" value="1"/>
</dbReference>
<evidence type="ECO:0000256" key="7">
    <source>
        <dbReference type="ARBA" id="ARBA00023136"/>
    </source>
</evidence>
<keyword evidence="6 8" id="KW-1133">Transmembrane helix</keyword>
<evidence type="ECO:0000256" key="6">
    <source>
        <dbReference type="ARBA" id="ARBA00022989"/>
    </source>
</evidence>
<dbReference type="GO" id="GO:0016763">
    <property type="term" value="F:pentosyltransferase activity"/>
    <property type="evidence" value="ECO:0007669"/>
    <property type="project" value="TreeGrafter"/>
</dbReference>
<dbReference type="PANTHER" id="PTHR33908:SF11">
    <property type="entry name" value="MEMBRANE PROTEIN"/>
    <property type="match status" value="1"/>
</dbReference>
<reference evidence="10 11" key="1">
    <citation type="submission" date="2015-11" db="EMBL/GenBank/DDBJ databases">
        <title>Genomic analysis of 38 Legionella species identifies large and diverse effector repertoires.</title>
        <authorList>
            <person name="Burstein D."/>
            <person name="Amaro F."/>
            <person name="Zusman T."/>
            <person name="Lifshitz Z."/>
            <person name="Cohen O."/>
            <person name="Gilbert J.A."/>
            <person name="Pupko T."/>
            <person name="Shuman H.A."/>
            <person name="Segal G."/>
        </authorList>
    </citation>
    <scope>NUCLEOTIDE SEQUENCE [LARGE SCALE GENOMIC DNA]</scope>
    <source>
        <strain evidence="10 11">BL-540</strain>
    </source>
</reference>
<dbReference type="PANTHER" id="PTHR33908">
    <property type="entry name" value="MANNOSYLTRANSFERASE YKCB-RELATED"/>
    <property type="match status" value="1"/>
</dbReference>
<dbReference type="PATRIC" id="fig|456.5.peg.782"/>
<keyword evidence="5 8" id="KW-0812">Transmembrane</keyword>
<name>A0A0W0V8L0_9GAMM</name>
<feature type="transmembrane region" description="Helical" evidence="8">
    <location>
        <begin position="202"/>
        <end position="222"/>
    </location>
</feature>
<dbReference type="InterPro" id="IPR038731">
    <property type="entry name" value="RgtA/B/C-like"/>
</dbReference>
<dbReference type="GO" id="GO:0005886">
    <property type="term" value="C:plasma membrane"/>
    <property type="evidence" value="ECO:0007669"/>
    <property type="project" value="UniProtKB-SubCell"/>
</dbReference>
<dbReference type="STRING" id="456.Ljor_0738"/>
<evidence type="ECO:0000256" key="3">
    <source>
        <dbReference type="ARBA" id="ARBA00022676"/>
    </source>
</evidence>
<dbReference type="OrthoDB" id="9153955at2"/>
<feature type="transmembrane region" description="Helical" evidence="8">
    <location>
        <begin position="242"/>
        <end position="267"/>
    </location>
</feature>
<dbReference type="GO" id="GO:0009103">
    <property type="term" value="P:lipopolysaccharide biosynthetic process"/>
    <property type="evidence" value="ECO:0007669"/>
    <property type="project" value="UniProtKB-ARBA"/>
</dbReference>
<evidence type="ECO:0000313" key="10">
    <source>
        <dbReference type="EMBL" id="KTD16432.1"/>
    </source>
</evidence>
<keyword evidence="4 10" id="KW-0808">Transferase</keyword>
<evidence type="ECO:0000259" key="9">
    <source>
        <dbReference type="Pfam" id="PF13231"/>
    </source>
</evidence>
<dbReference type="AlphaFoldDB" id="A0A0W0V8L0"/>
<organism evidence="10 11">
    <name type="scientific">Legionella jordanis</name>
    <dbReference type="NCBI Taxonomy" id="456"/>
    <lineage>
        <taxon>Bacteria</taxon>
        <taxon>Pseudomonadati</taxon>
        <taxon>Pseudomonadota</taxon>
        <taxon>Gammaproteobacteria</taxon>
        <taxon>Legionellales</taxon>
        <taxon>Legionellaceae</taxon>
        <taxon>Legionella</taxon>
    </lineage>
</organism>
<dbReference type="Proteomes" id="UP000055035">
    <property type="component" value="Unassembled WGS sequence"/>
</dbReference>
<feature type="transmembrane region" description="Helical" evidence="8">
    <location>
        <begin position="339"/>
        <end position="357"/>
    </location>
</feature>
<proteinExistence type="predicted"/>
<dbReference type="RefSeq" id="WP_058470287.1">
    <property type="nucleotide sequence ID" value="NZ_CAAAIC010000004.1"/>
</dbReference>
<keyword evidence="2" id="KW-1003">Cell membrane</keyword>
<accession>A0A0W0V8L0</accession>
<feature type="transmembrane region" description="Helical" evidence="8">
    <location>
        <begin position="311"/>
        <end position="327"/>
    </location>
</feature>
<gene>
    <name evidence="10" type="ORF">Ljor_0738</name>
</gene>
<keyword evidence="7 8" id="KW-0472">Membrane</keyword>
<dbReference type="EMBL" id="LNYJ01000011">
    <property type="protein sequence ID" value="KTD16432.1"/>
    <property type="molecule type" value="Genomic_DNA"/>
</dbReference>
<evidence type="ECO:0000256" key="1">
    <source>
        <dbReference type="ARBA" id="ARBA00004651"/>
    </source>
</evidence>
<evidence type="ECO:0000256" key="5">
    <source>
        <dbReference type="ARBA" id="ARBA00022692"/>
    </source>
</evidence>
<feature type="transmembrane region" description="Helical" evidence="8">
    <location>
        <begin position="109"/>
        <end position="128"/>
    </location>
</feature>
<comment type="subcellular location">
    <subcellularLocation>
        <location evidence="1">Cell membrane</location>
        <topology evidence="1">Multi-pass membrane protein</topology>
    </subcellularLocation>
</comment>
<comment type="caution">
    <text evidence="10">The sequence shown here is derived from an EMBL/GenBank/DDBJ whole genome shotgun (WGS) entry which is preliminary data.</text>
</comment>
<sequence>MDVLTTKKAFWAEYPSFTLFVICLSLLFIRIYFRGDVLLLDESEQVVLAQQFKPGYLGQPPLYSWLQYFFFQFFGSNLIAVALLKYSLLFLSFYCFFLICEIHCESSSIAFYGLASWILIPSIGLDLIKDNTHSITVLLMVTLTWYWLVKPAPANKLLWYLIFGLIVGLGLLSKFNYLLFLIIAISAALSVKEYQTILCNRYIILSLVVSLLMFSPYLNWILKHPQIAFSSAYKLNPHTHASWQGFVKFVQNLLLFTLPVLACLWAFFPRENYRLLSTAKDRLLKRYHLIAVPFLSLLVVIANIHDFKSRWLLPILFLSPLLFLSRLKNTVSVKKSGKFFLIFCLSAELVFLAILVLTQHTDQNREREKQLRTIIQFVGQNTKQDDWIVSDSFWLLGNLASALSLKHLWLLSDANDYSLPKGRCLLVWLGDSIPFWVSQQPKPLVQFISDPEKKMAIAGHTYLVF</sequence>
<evidence type="ECO:0000256" key="8">
    <source>
        <dbReference type="SAM" id="Phobius"/>
    </source>
</evidence>
<feature type="transmembrane region" description="Helical" evidence="8">
    <location>
        <begin position="287"/>
        <end position="305"/>
    </location>
</feature>
<evidence type="ECO:0000256" key="2">
    <source>
        <dbReference type="ARBA" id="ARBA00022475"/>
    </source>
</evidence>
<dbReference type="InterPro" id="IPR050297">
    <property type="entry name" value="LipidA_mod_glycosyltrf_83"/>
</dbReference>
<feature type="transmembrane region" description="Helical" evidence="8">
    <location>
        <begin position="12"/>
        <end position="33"/>
    </location>
</feature>
<feature type="transmembrane region" description="Helical" evidence="8">
    <location>
        <begin position="69"/>
        <end position="97"/>
    </location>
</feature>
<protein>
    <submittedName>
        <fullName evidence="10">Glycosyl transferase</fullName>
    </submittedName>
</protein>
<feature type="transmembrane region" description="Helical" evidence="8">
    <location>
        <begin position="157"/>
        <end position="190"/>
    </location>
</feature>
<keyword evidence="11" id="KW-1185">Reference proteome</keyword>
<feature type="domain" description="Glycosyltransferase RgtA/B/C/D-like" evidence="9">
    <location>
        <begin position="59"/>
        <end position="220"/>
    </location>
</feature>
<keyword evidence="3" id="KW-0328">Glycosyltransferase</keyword>